<feature type="domain" description="Dihydroxy-acid/6-phosphogluconate dehydratase C-terminal" evidence="11">
    <location>
        <begin position="401"/>
        <end position="592"/>
    </location>
</feature>
<dbReference type="Pfam" id="PF24877">
    <property type="entry name" value="ILV_EDD_C"/>
    <property type="match status" value="1"/>
</dbReference>
<proteinExistence type="inferred from homology"/>
<name>A0ABS7WSU4_9BACT</name>
<keyword evidence="6" id="KW-0311">Gluconate utilization</keyword>
<dbReference type="PROSITE" id="PS00887">
    <property type="entry name" value="ILVD_EDD_2"/>
    <property type="match status" value="1"/>
</dbReference>
<dbReference type="InterPro" id="IPR004786">
    <property type="entry name" value="6-phosphgluc_deHydtase"/>
</dbReference>
<dbReference type="EC" id="4.2.1.12" evidence="9"/>
<dbReference type="NCBIfam" id="TIGR01196">
    <property type="entry name" value="edd"/>
    <property type="match status" value="1"/>
</dbReference>
<evidence type="ECO:0000313" key="12">
    <source>
        <dbReference type="EMBL" id="MBZ7987124.1"/>
    </source>
</evidence>
<dbReference type="Proteomes" id="UP000786183">
    <property type="component" value="Unassembled WGS sequence"/>
</dbReference>
<accession>A0ABS7WSU4</accession>
<comment type="caution">
    <text evidence="12">The sequence shown here is derived from an EMBL/GenBank/DDBJ whole genome shotgun (WGS) entry which is preliminary data.</text>
</comment>
<comment type="similarity">
    <text evidence="1">Belongs to the IlvD/Edd family.</text>
</comment>
<dbReference type="PROSITE" id="PS00886">
    <property type="entry name" value="ILVD_EDD_1"/>
    <property type="match status" value="1"/>
</dbReference>
<organism evidence="12 13">
    <name type="scientific">Campylobacter canadensis</name>
    <dbReference type="NCBI Taxonomy" id="449520"/>
    <lineage>
        <taxon>Bacteria</taxon>
        <taxon>Pseudomonadati</taxon>
        <taxon>Campylobacterota</taxon>
        <taxon>Epsilonproteobacteria</taxon>
        <taxon>Campylobacterales</taxon>
        <taxon>Campylobacteraceae</taxon>
        <taxon>Campylobacter</taxon>
    </lineage>
</organism>
<gene>
    <name evidence="12" type="primary">edd</name>
    <name evidence="12" type="ORF">AVCANL283_03210</name>
</gene>
<evidence type="ECO:0000259" key="11">
    <source>
        <dbReference type="Pfam" id="PF24877"/>
    </source>
</evidence>
<evidence type="ECO:0000256" key="4">
    <source>
        <dbReference type="ARBA" id="ARBA00023004"/>
    </source>
</evidence>
<keyword evidence="5" id="KW-0411">Iron-sulfur</keyword>
<evidence type="ECO:0000256" key="1">
    <source>
        <dbReference type="ARBA" id="ARBA00006486"/>
    </source>
</evidence>
<dbReference type="Gene3D" id="3.50.30.80">
    <property type="entry name" value="IlvD/EDD C-terminal domain-like"/>
    <property type="match status" value="1"/>
</dbReference>
<evidence type="ECO:0000313" key="13">
    <source>
        <dbReference type="Proteomes" id="UP000786183"/>
    </source>
</evidence>
<evidence type="ECO:0000256" key="6">
    <source>
        <dbReference type="ARBA" id="ARBA00023064"/>
    </source>
</evidence>
<dbReference type="EMBL" id="JACGBB010000005">
    <property type="protein sequence ID" value="MBZ7987124.1"/>
    <property type="molecule type" value="Genomic_DNA"/>
</dbReference>
<keyword evidence="3" id="KW-0479">Metal-binding</keyword>
<dbReference type="InterPro" id="IPR000581">
    <property type="entry name" value="ILV_EDD_N"/>
</dbReference>
<evidence type="ECO:0000256" key="5">
    <source>
        <dbReference type="ARBA" id="ARBA00023014"/>
    </source>
</evidence>
<dbReference type="Pfam" id="PF00920">
    <property type="entry name" value="ILVD_EDD_N"/>
    <property type="match status" value="1"/>
</dbReference>
<dbReference type="GO" id="GO:0004456">
    <property type="term" value="F:phosphogluconate dehydratase activity"/>
    <property type="evidence" value="ECO:0007669"/>
    <property type="project" value="UniProtKB-EC"/>
</dbReference>
<dbReference type="InterPro" id="IPR037237">
    <property type="entry name" value="IlvD/EDD_N"/>
</dbReference>
<keyword evidence="8" id="KW-0119">Carbohydrate metabolism</keyword>
<dbReference type="InterPro" id="IPR042096">
    <property type="entry name" value="Dihydro-acid_dehy_C"/>
</dbReference>
<keyword evidence="2" id="KW-0004">4Fe-4S</keyword>
<feature type="domain" description="Dihydroxy-acid/6-phosphogluconate dehydratase N-terminal" evidence="10">
    <location>
        <begin position="65"/>
        <end position="376"/>
    </location>
</feature>
<evidence type="ECO:0000256" key="8">
    <source>
        <dbReference type="ARBA" id="ARBA00023277"/>
    </source>
</evidence>
<sequence>MKTLKQITNDIILRSNKTRKEYLNFIENKEKIKRSNLACSNLAHAYATLDDNLKEKISKNENEHLAIISSYNDVLSAHEPFKDYPLIIKQECIKDKVSVQVASCTPSMCDGITQGYDGMEISLFSRDIIAMSTAVGLSHNIFDGAFFLGVCDKIVPGLLIGALRFGHLPSMFIPSGPMPSGLSNAQKSKARELFAQGKLNKNDLLKTEMQMYHNKGTCTFYGTANSNQVMVEILGLHTPNSAFVNPNTKLREKVLRYSASYFAKGVKNNSILPIGQMIDEKSIVNAIVALMATGGSTNHTIHLIAIARACGIIINWDDFNDISKITPLLAKVYPNGSADVNEFHKAGGLAYVIKELLENDLLHNDVNTVMGKGLEEYTKVPVLNKNEELEYVSVSKSADENIIRDFKKPFSPSGGINLMQGNIGRAVIKVSAVSEDNLYIKAPAIVFNSQAELIKAFENNELNKDFIAVVRFCGPRAIGMPELHKLIPPLGVLMQKGYKLALITDGRMSGASGKVPAAIHLSPEAQMGGNIAKIKTGDIIEFDAANGKLNVLADDFANRECDKIDLNKHNLGSGRELFVTLKNNASEVEHGAITFGGF</sequence>
<protein>
    <recommendedName>
        <fullName evidence="9">Phosphogluconate dehydratase</fullName>
        <ecNumber evidence="9">4.2.1.12</ecNumber>
    </recommendedName>
</protein>
<dbReference type="RefSeq" id="WP_172229619.1">
    <property type="nucleotide sequence ID" value="NZ_CP035946.1"/>
</dbReference>
<evidence type="ECO:0000256" key="3">
    <source>
        <dbReference type="ARBA" id="ARBA00022723"/>
    </source>
</evidence>
<evidence type="ECO:0000256" key="2">
    <source>
        <dbReference type="ARBA" id="ARBA00022485"/>
    </source>
</evidence>
<dbReference type="InterPro" id="IPR020558">
    <property type="entry name" value="DiOHA_6PGluconate_deHydtase_CS"/>
</dbReference>
<dbReference type="SUPFAM" id="SSF143975">
    <property type="entry name" value="IlvD/EDD N-terminal domain-like"/>
    <property type="match status" value="1"/>
</dbReference>
<evidence type="ECO:0000256" key="7">
    <source>
        <dbReference type="ARBA" id="ARBA00023239"/>
    </source>
</evidence>
<keyword evidence="7 12" id="KW-0456">Lyase</keyword>
<reference evidence="12 13" key="1">
    <citation type="submission" date="2020-07" db="EMBL/GenBank/DDBJ databases">
        <title>Transfer of Campylobacter canadensis to the novel genus Avispirillum gen. nov., that also includes two novel species recovered from migratory waterfowl: Avispirillum anseris sp. nov. and Avispirillum brantae sp. nov.</title>
        <authorList>
            <person name="Miller W.G."/>
            <person name="Chapman M.H."/>
            <person name="Yee E."/>
            <person name="Inglis G.D."/>
        </authorList>
    </citation>
    <scope>NUCLEOTIDE SEQUENCE [LARGE SCALE GENOMIC DNA]</scope>
    <source>
        <strain evidence="12 13">L283</strain>
    </source>
</reference>
<keyword evidence="4" id="KW-0408">Iron</keyword>
<dbReference type="PANTHER" id="PTHR43661">
    <property type="entry name" value="D-XYLONATE DEHYDRATASE"/>
    <property type="match status" value="1"/>
</dbReference>
<dbReference type="SUPFAM" id="SSF52016">
    <property type="entry name" value="LeuD/IlvD-like"/>
    <property type="match status" value="1"/>
</dbReference>
<keyword evidence="13" id="KW-1185">Reference proteome</keyword>
<evidence type="ECO:0000259" key="10">
    <source>
        <dbReference type="Pfam" id="PF00920"/>
    </source>
</evidence>
<evidence type="ECO:0000256" key="9">
    <source>
        <dbReference type="NCBIfam" id="TIGR01196"/>
    </source>
</evidence>
<dbReference type="PANTHER" id="PTHR43661:SF1">
    <property type="entry name" value="PHOSPHOGLUCONATE DEHYDRATASE"/>
    <property type="match status" value="1"/>
</dbReference>
<dbReference type="InterPro" id="IPR056740">
    <property type="entry name" value="ILV_EDD_C"/>
</dbReference>